<dbReference type="eggNOG" id="COG2836">
    <property type="taxonomic scope" value="Bacteria"/>
</dbReference>
<feature type="transmembrane region" description="Helical" evidence="1">
    <location>
        <begin position="82"/>
        <end position="100"/>
    </location>
</feature>
<keyword evidence="1" id="KW-0472">Membrane</keyword>
<feature type="transmembrane region" description="Helical" evidence="1">
    <location>
        <begin position="46"/>
        <end position="70"/>
    </location>
</feature>
<feature type="transmembrane region" description="Helical" evidence="1">
    <location>
        <begin position="165"/>
        <end position="185"/>
    </location>
</feature>
<evidence type="ECO:0000313" key="5">
    <source>
        <dbReference type="Proteomes" id="UP000000366"/>
    </source>
</evidence>
<feature type="chain" id="PRO_5002646219" evidence="2">
    <location>
        <begin position="22"/>
        <end position="229"/>
    </location>
</feature>
<keyword evidence="2" id="KW-0732">Signal</keyword>
<feature type="transmembrane region" description="Helical" evidence="1">
    <location>
        <begin position="133"/>
        <end position="159"/>
    </location>
</feature>
<sequence length="229" mass="22976">MSLSLVAAGLAIGIAGSPHCAAMCAAPCAAIERSCGGARPARAAAALHLGRLLSYGLAGALVATGAGWMAELAQATRWLRPLWTLLQVTVVVFGLWLLVAGRMPRIVLGTGSAPGVAVPMLGPLPAKGRRRGWGWAGTAGALWAAWPCGLLYSALVVAALADGPLAGAAVMLAFALGGGLALLFGRGVLGRLGQGASAARWTGALLVMAGGWAIWLQLTGPSGPWCKVV</sequence>
<dbReference type="RefSeq" id="WP_011830057.1">
    <property type="nucleotide sequence ID" value="NC_008825.1"/>
</dbReference>
<dbReference type="HOGENOM" id="CLU_032635_0_0_4"/>
<feature type="transmembrane region" description="Helical" evidence="1">
    <location>
        <begin position="197"/>
        <end position="215"/>
    </location>
</feature>
<name>A2SIN5_METPP</name>
<organism evidence="4 5">
    <name type="scientific">Methylibium petroleiphilum (strain ATCC BAA-1232 / LMG 22953 / PM1)</name>
    <dbReference type="NCBI Taxonomy" id="420662"/>
    <lineage>
        <taxon>Bacteria</taxon>
        <taxon>Pseudomonadati</taxon>
        <taxon>Pseudomonadota</taxon>
        <taxon>Betaproteobacteria</taxon>
        <taxon>Burkholderiales</taxon>
        <taxon>Sphaerotilaceae</taxon>
        <taxon>Methylibium</taxon>
    </lineage>
</organism>
<gene>
    <name evidence="4" type="ordered locus">Mpe_A2469</name>
</gene>
<dbReference type="STRING" id="420662.Mpe_A2469"/>
<keyword evidence="5" id="KW-1185">Reference proteome</keyword>
<reference evidence="4 5" key="1">
    <citation type="journal article" date="2007" name="J. Bacteriol.">
        <title>Whole-genome analysis of the methyl tert-butyl ether-degrading beta-proteobacterium Methylibium petroleiphilum PM1.</title>
        <authorList>
            <person name="Kane S.R."/>
            <person name="Chakicherla A.Y."/>
            <person name="Chain P.S.G."/>
            <person name="Schmidt R."/>
            <person name="Shin M.W."/>
            <person name="Legler T.C."/>
            <person name="Scow K.M."/>
            <person name="Larimer F.W."/>
            <person name="Lucas S.M."/>
            <person name="Richardson P.M."/>
            <person name="Hristova K.R."/>
        </authorList>
    </citation>
    <scope>NUCLEOTIDE SEQUENCE [LARGE SCALE GENOMIC DNA]</scope>
    <source>
        <strain evidence="5">ATCC BAA-1232 / LMG 22953 / PM1</strain>
    </source>
</reference>
<proteinExistence type="predicted"/>
<dbReference type="Proteomes" id="UP000000366">
    <property type="component" value="Chromosome"/>
</dbReference>
<evidence type="ECO:0000256" key="1">
    <source>
        <dbReference type="SAM" id="Phobius"/>
    </source>
</evidence>
<evidence type="ECO:0000259" key="3">
    <source>
        <dbReference type="Pfam" id="PF13386"/>
    </source>
</evidence>
<dbReference type="Pfam" id="PF13386">
    <property type="entry name" value="DsbD_2"/>
    <property type="match status" value="1"/>
</dbReference>
<dbReference type="AlphaFoldDB" id="A2SIN5"/>
<evidence type="ECO:0000256" key="2">
    <source>
        <dbReference type="SAM" id="SignalP"/>
    </source>
</evidence>
<dbReference type="KEGG" id="mpt:Mpe_A2469"/>
<feature type="signal peptide" evidence="2">
    <location>
        <begin position="1"/>
        <end position="21"/>
    </location>
</feature>
<dbReference type="PANTHER" id="PTHR42208:SF1">
    <property type="entry name" value="HEAVY METAL TRANSPORTER"/>
    <property type="match status" value="1"/>
</dbReference>
<protein>
    <submittedName>
        <fullName evidence="4">Putative transmembrane protein</fullName>
    </submittedName>
</protein>
<evidence type="ECO:0000313" key="4">
    <source>
        <dbReference type="EMBL" id="ABM95424.1"/>
    </source>
</evidence>
<dbReference type="EMBL" id="CP000555">
    <property type="protein sequence ID" value="ABM95424.1"/>
    <property type="molecule type" value="Genomic_DNA"/>
</dbReference>
<dbReference type="PANTHER" id="PTHR42208">
    <property type="entry name" value="HEAVY METAL TRANSPORTER-RELATED"/>
    <property type="match status" value="1"/>
</dbReference>
<keyword evidence="1 4" id="KW-0812">Transmembrane</keyword>
<dbReference type="InterPro" id="IPR039447">
    <property type="entry name" value="UreH-like_TM_dom"/>
</dbReference>
<feature type="domain" description="Urease accessory protein UreH-like transmembrane" evidence="3">
    <location>
        <begin position="10"/>
        <end position="212"/>
    </location>
</feature>
<accession>A2SIN5</accession>
<keyword evidence="1" id="KW-1133">Transmembrane helix</keyword>